<gene>
    <name evidence="1" type="ORF">ERS852492_00458</name>
</gene>
<evidence type="ECO:0000313" key="1">
    <source>
        <dbReference type="EMBL" id="CUQ80335.1"/>
    </source>
</evidence>
<sequence length="116" mass="12638">MADMTELKNIVRLGTVQSVNASKMTARVKFKDKGGITSGDLRIIKRPVYVVPAMESGAEGQTAKTTLKYDYNGQMLKEVSHSHEAFVTEWTPGVNDMVLCIMVPDGDGDGFIIGEV</sequence>
<reference evidence="1 2" key="1">
    <citation type="submission" date="2015-09" db="EMBL/GenBank/DDBJ databases">
        <authorList>
            <consortium name="Pathogen Informatics"/>
        </authorList>
    </citation>
    <scope>NUCLEOTIDE SEQUENCE [LARGE SCALE GENOMIC DNA]</scope>
    <source>
        <strain evidence="1 2">2789STDY5834878</strain>
    </source>
</reference>
<dbReference type="Proteomes" id="UP000095780">
    <property type="component" value="Unassembled WGS sequence"/>
</dbReference>
<name>A0A174YYW1_9FIRM</name>
<proteinExistence type="predicted"/>
<accession>A0A174YYW1</accession>
<dbReference type="AlphaFoldDB" id="A0A174YYW1"/>
<dbReference type="EMBL" id="CZBV01000001">
    <property type="protein sequence ID" value="CUQ80335.1"/>
    <property type="molecule type" value="Genomic_DNA"/>
</dbReference>
<dbReference type="InterPro" id="IPR037026">
    <property type="entry name" value="Vgr_OB-fold_dom_sf"/>
</dbReference>
<dbReference type="Gene3D" id="2.40.50.230">
    <property type="entry name" value="Gp5 N-terminal domain"/>
    <property type="match status" value="1"/>
</dbReference>
<evidence type="ECO:0000313" key="2">
    <source>
        <dbReference type="Proteomes" id="UP000095780"/>
    </source>
</evidence>
<protein>
    <submittedName>
        <fullName evidence="1">Uncharacterized protein</fullName>
    </submittedName>
</protein>
<organism evidence="1 2">
    <name type="scientific">Lachnospira eligens</name>
    <dbReference type="NCBI Taxonomy" id="39485"/>
    <lineage>
        <taxon>Bacteria</taxon>
        <taxon>Bacillati</taxon>
        <taxon>Bacillota</taxon>
        <taxon>Clostridia</taxon>
        <taxon>Lachnospirales</taxon>
        <taxon>Lachnospiraceae</taxon>
        <taxon>Lachnospira</taxon>
    </lineage>
</organism>
<dbReference type="RefSeq" id="WP_055285873.1">
    <property type="nucleotide sequence ID" value="NZ_CABIXW010000001.1"/>
</dbReference>